<keyword evidence="2" id="KW-0732">Signal</keyword>
<evidence type="ECO:0000313" key="3">
    <source>
        <dbReference type="EMBL" id="CAH1777440.1"/>
    </source>
</evidence>
<feature type="compositionally biased region" description="Pro residues" evidence="1">
    <location>
        <begin position="174"/>
        <end position="188"/>
    </location>
</feature>
<dbReference type="AlphaFoldDB" id="A0A8S4N952"/>
<feature type="region of interest" description="Disordered" evidence="1">
    <location>
        <begin position="346"/>
        <end position="366"/>
    </location>
</feature>
<dbReference type="Proteomes" id="UP000749559">
    <property type="component" value="Unassembled WGS sequence"/>
</dbReference>
<evidence type="ECO:0000256" key="2">
    <source>
        <dbReference type="SAM" id="SignalP"/>
    </source>
</evidence>
<dbReference type="EMBL" id="CAIIXF020000002">
    <property type="protein sequence ID" value="CAH1777440.1"/>
    <property type="molecule type" value="Genomic_DNA"/>
</dbReference>
<gene>
    <name evidence="3" type="ORF">OFUS_LOCUS4484</name>
</gene>
<feature type="region of interest" description="Disordered" evidence="1">
    <location>
        <begin position="169"/>
        <end position="236"/>
    </location>
</feature>
<reference evidence="3" key="1">
    <citation type="submission" date="2022-03" db="EMBL/GenBank/DDBJ databases">
        <authorList>
            <person name="Martin C."/>
        </authorList>
    </citation>
    <scope>NUCLEOTIDE SEQUENCE</scope>
</reference>
<feature type="chain" id="PRO_5035794553" evidence="2">
    <location>
        <begin position="23"/>
        <end position="570"/>
    </location>
</feature>
<organism evidence="3 4">
    <name type="scientific">Owenia fusiformis</name>
    <name type="common">Polychaete worm</name>
    <dbReference type="NCBI Taxonomy" id="6347"/>
    <lineage>
        <taxon>Eukaryota</taxon>
        <taxon>Metazoa</taxon>
        <taxon>Spiralia</taxon>
        <taxon>Lophotrochozoa</taxon>
        <taxon>Annelida</taxon>
        <taxon>Polychaeta</taxon>
        <taxon>Sedentaria</taxon>
        <taxon>Canalipalpata</taxon>
        <taxon>Sabellida</taxon>
        <taxon>Oweniida</taxon>
        <taxon>Oweniidae</taxon>
        <taxon>Owenia</taxon>
    </lineage>
</organism>
<feature type="compositionally biased region" description="Acidic residues" evidence="1">
    <location>
        <begin position="204"/>
        <end position="231"/>
    </location>
</feature>
<accession>A0A8S4N952</accession>
<sequence>MGKYFLIFIFTVILVAVSGQFAERVVDNALEKLRKFDDNPDELDLLKNIAKVESCYGTDPTYNASRGGIWQLDGICYNDTRDIQSHPNLTSHHNRILELYGVKWMEVTYEQLNESFYSLLAARLYLLNIGGDLPKARDLEKQADYWKAHYNKNPYLDKEYFLRRVKKGACARGPQPPQPQVLPQPRPPSGLRDERTTTDSAFEWPEDMFTEETTEDPSTDPEDQTTEDPEDDNKVPNRLLEKLSTFIDNPDILDLLKNSVGILQFGREIFDLTLDNLLSELHKKITEHFRIDWMKVTPKQLKNNRFKAILSALLYILGINKKPIPKAGDHEGQAKFLETVKDTEQKSTTIEKQTGGEDKDTTKGITDTSSGDPFLVKQINLHGDKVCYFLVGEPGNFVRLFHSPKFGLTVNVGFQEHSWLDKAAVVTRDAIVQITLNAITVNNDVYDWSERQLETTGLTIEISKERVLLQHNKDVGVSVVKSGEGLNFKFDHDIDLITDGVFGRLGHKIVSLERQNTCAVCALITLDDGRKIHSRLITGERQEVCWHLDQNFFTKPELSSFKIKCLLCKD</sequence>
<comment type="caution">
    <text evidence="3">The sequence shown here is derived from an EMBL/GenBank/DDBJ whole genome shotgun (WGS) entry which is preliminary data.</text>
</comment>
<evidence type="ECO:0000313" key="4">
    <source>
        <dbReference type="Proteomes" id="UP000749559"/>
    </source>
</evidence>
<dbReference type="OrthoDB" id="6132182at2759"/>
<proteinExistence type="predicted"/>
<name>A0A8S4N952_OWEFU</name>
<evidence type="ECO:0000256" key="1">
    <source>
        <dbReference type="SAM" id="MobiDB-lite"/>
    </source>
</evidence>
<feature type="signal peptide" evidence="2">
    <location>
        <begin position="1"/>
        <end position="22"/>
    </location>
</feature>
<keyword evidence="4" id="KW-1185">Reference proteome</keyword>
<protein>
    <submittedName>
        <fullName evidence="3">Uncharacterized protein</fullName>
    </submittedName>
</protein>